<dbReference type="PANTHER" id="PTHR38733">
    <property type="entry name" value="PROTEIN MCRC"/>
    <property type="match status" value="1"/>
</dbReference>
<dbReference type="EMBL" id="PUHZ01000013">
    <property type="protein sequence ID" value="PQO45730.1"/>
    <property type="molecule type" value="Genomic_DNA"/>
</dbReference>
<proteinExistence type="predicted"/>
<reference evidence="1 2" key="1">
    <citation type="submission" date="2018-02" db="EMBL/GenBank/DDBJ databases">
        <title>Comparative genomes isolates from brazilian mangrove.</title>
        <authorList>
            <person name="Araujo J.E."/>
            <person name="Taketani R.G."/>
            <person name="Silva M.C.P."/>
            <person name="Loureco M.V."/>
            <person name="Andreote F.D."/>
        </authorList>
    </citation>
    <scope>NUCLEOTIDE SEQUENCE [LARGE SCALE GENOMIC DNA]</scope>
    <source>
        <strain evidence="1 2">Nap-Phe MGV</strain>
    </source>
</reference>
<evidence type="ECO:0000313" key="1">
    <source>
        <dbReference type="EMBL" id="PQO45730.1"/>
    </source>
</evidence>
<accession>A0A2S8GMT3</accession>
<comment type="caution">
    <text evidence="1">The sequence shown here is derived from an EMBL/GenBank/DDBJ whole genome shotgun (WGS) entry which is preliminary data.</text>
</comment>
<dbReference type="InterPro" id="IPR019292">
    <property type="entry name" value="McrC"/>
</dbReference>
<dbReference type="Proteomes" id="UP000237819">
    <property type="component" value="Unassembled WGS sequence"/>
</dbReference>
<organism evidence="1 2">
    <name type="scientific">Blastopirellula marina</name>
    <dbReference type="NCBI Taxonomy" id="124"/>
    <lineage>
        <taxon>Bacteria</taxon>
        <taxon>Pseudomonadati</taxon>
        <taxon>Planctomycetota</taxon>
        <taxon>Planctomycetia</taxon>
        <taxon>Pirellulales</taxon>
        <taxon>Pirellulaceae</taxon>
        <taxon>Blastopirellula</taxon>
    </lineage>
</organism>
<name>A0A2S8GMT3_9BACT</name>
<evidence type="ECO:0000313" key="2">
    <source>
        <dbReference type="Proteomes" id="UP000237819"/>
    </source>
</evidence>
<protein>
    <recommendedName>
        <fullName evidence="3">Restriction endonuclease</fullName>
    </recommendedName>
</protein>
<sequence length="406" mass="45439">MIQSPNSSAARSDALHLEIREWETIQRRVSEATLLDLYQFDPRVIRIQRLPNGLTQITANSLVGRQRIGAVDLVIKPKTSIPALLTILAETHDLVRHLPDLAGFDESPEIVDLLIRTFLSQVDHLSQRGLRRSYVNCEDQLVPVRGRLDVRRTMALHMQAKPHVWCAFDEFTLDVPANQVLLTTLRAIIANSSILPKRRKLAHQLSADFAGVSELPIQRVRLGEIAFDRLNMHYKPALNLAQIILASMGIANSLGGTESNGFFLNMNELFEVFVFRRLAAILHPAGVTVRDQHSMRFDKSGQAEIRPDLIIQAPMGRRLAADTKYKTSDKPQPSDLYQMLAYCRVMGIDRGLLITVGQGAPRTYQVCDGETSIEVIPVDLDGTPNDIMNSLTNLANWIRTVGLKMA</sequence>
<dbReference type="Pfam" id="PF10117">
    <property type="entry name" value="McrBC"/>
    <property type="match status" value="1"/>
</dbReference>
<dbReference type="PANTHER" id="PTHR38733:SF1">
    <property type="entry name" value="TYPE IV METHYL-DIRECTED RESTRICTION ENZYME ECOKMCRBC"/>
    <property type="match status" value="1"/>
</dbReference>
<evidence type="ECO:0008006" key="3">
    <source>
        <dbReference type="Google" id="ProtNLM"/>
    </source>
</evidence>
<dbReference type="AlphaFoldDB" id="A0A2S8GMT3"/>
<gene>
    <name evidence="1" type="ORF">C5Y93_12435</name>
</gene>